<comment type="caution">
    <text evidence="2">The sequence shown here is derived from an EMBL/GenBank/DDBJ whole genome shotgun (WGS) entry which is preliminary data.</text>
</comment>
<dbReference type="PANTHER" id="PTHR43072">
    <property type="entry name" value="N-ACETYLTRANSFERASE"/>
    <property type="match status" value="1"/>
</dbReference>
<dbReference type="eggNOG" id="arCOG00830">
    <property type="taxonomic scope" value="Archaea"/>
</dbReference>
<name>U2YW80_9EURY</name>
<proteinExistence type="predicted"/>
<dbReference type="SUPFAM" id="SSF55729">
    <property type="entry name" value="Acyl-CoA N-acyltransferases (Nat)"/>
    <property type="match status" value="1"/>
</dbReference>
<dbReference type="InterPro" id="IPR016181">
    <property type="entry name" value="Acyl_CoA_acyltransferase"/>
</dbReference>
<keyword evidence="3" id="KW-1185">Reference proteome</keyword>
<organism evidence="2 3">
    <name type="scientific">Halarchaeum acidiphilum MH1-52-1</name>
    <dbReference type="NCBI Taxonomy" id="1261545"/>
    <lineage>
        <taxon>Archaea</taxon>
        <taxon>Methanobacteriati</taxon>
        <taxon>Methanobacteriota</taxon>
        <taxon>Stenosarchaea group</taxon>
        <taxon>Halobacteria</taxon>
        <taxon>Halobacteriales</taxon>
        <taxon>Halobacteriaceae</taxon>
    </lineage>
</organism>
<dbReference type="RefSeq" id="WP_021780390.1">
    <property type="nucleotide sequence ID" value="NZ_BATA01000046.1"/>
</dbReference>
<evidence type="ECO:0000313" key="3">
    <source>
        <dbReference type="Proteomes" id="UP000016986"/>
    </source>
</evidence>
<sequence length="199" mass="21938">MTETTLRLATEDDAAAIRRVYAPYVAETPITFELSPPSLAAMRERVRETLRDYPWLVCERDGEVVGYATAGPVREYEAYQWSVETTIYVADAARGRGIGSALYEALLALLAHQRYVVAYAVVTLPNPASVALHESFGFEREATFEGTGYKDGAWHDVGWWSLALRERPAEPTPPLSLSAARDREGWAAALDAGRGALDE</sequence>
<dbReference type="PROSITE" id="PS51186">
    <property type="entry name" value="GNAT"/>
    <property type="match status" value="1"/>
</dbReference>
<dbReference type="OrthoDB" id="129730at2157"/>
<feature type="domain" description="N-acetyltransferase" evidence="1">
    <location>
        <begin position="4"/>
        <end position="165"/>
    </location>
</feature>
<dbReference type="CDD" id="cd04301">
    <property type="entry name" value="NAT_SF"/>
    <property type="match status" value="1"/>
</dbReference>
<gene>
    <name evidence="2" type="ORF">MBEHAL_1812</name>
</gene>
<dbReference type="Pfam" id="PF13420">
    <property type="entry name" value="Acetyltransf_4"/>
    <property type="match status" value="1"/>
</dbReference>
<protein>
    <submittedName>
        <fullName evidence="2">Phosphinothricin N-acetyltransferase</fullName>
    </submittedName>
</protein>
<reference evidence="2 3" key="1">
    <citation type="submission" date="2013-09" db="EMBL/GenBank/DDBJ databases">
        <title>Whole genome sequencing of Halarchaeum acidiphilum strain MH1-52-1.</title>
        <authorList>
            <person name="Shimane Y."/>
            <person name="Minegishi H."/>
            <person name="Nishi S."/>
            <person name="Echigo A."/>
            <person name="Shuto A."/>
            <person name="Konishi M."/>
            <person name="Ito T."/>
            <person name="Ohkuma M."/>
            <person name="Ohta Y."/>
            <person name="Nagano Y."/>
            <person name="Tsubouchi T."/>
            <person name="Mori K."/>
            <person name="Usui K."/>
            <person name="Kamekura M."/>
            <person name="Usami R."/>
            <person name="Takaki Y."/>
            <person name="Hatada Y."/>
        </authorList>
    </citation>
    <scope>NUCLEOTIDE SEQUENCE [LARGE SCALE GENOMIC DNA]</scope>
    <source>
        <strain evidence="2 3">JCM 16109</strain>
    </source>
</reference>
<accession>U2YW80</accession>
<dbReference type="InterPro" id="IPR000182">
    <property type="entry name" value="GNAT_dom"/>
</dbReference>
<evidence type="ECO:0000259" key="1">
    <source>
        <dbReference type="PROSITE" id="PS51186"/>
    </source>
</evidence>
<dbReference type="AlphaFoldDB" id="U2YW80"/>
<dbReference type="PANTHER" id="PTHR43072:SF8">
    <property type="entry name" value="ACYLTRANSFERASE FABY-RELATED"/>
    <property type="match status" value="1"/>
</dbReference>
<dbReference type="EMBL" id="BATA01000046">
    <property type="protein sequence ID" value="GAD53052.1"/>
    <property type="molecule type" value="Genomic_DNA"/>
</dbReference>
<evidence type="ECO:0000313" key="2">
    <source>
        <dbReference type="EMBL" id="GAD53052.1"/>
    </source>
</evidence>
<dbReference type="Gene3D" id="3.40.630.30">
    <property type="match status" value="1"/>
</dbReference>
<keyword evidence="2" id="KW-0808">Transferase</keyword>
<dbReference type="Proteomes" id="UP000016986">
    <property type="component" value="Unassembled WGS sequence"/>
</dbReference>
<dbReference type="GO" id="GO:0016747">
    <property type="term" value="F:acyltransferase activity, transferring groups other than amino-acyl groups"/>
    <property type="evidence" value="ECO:0007669"/>
    <property type="project" value="InterPro"/>
</dbReference>